<accession>A0AAP9WQA5</accession>
<reference evidence="2" key="1">
    <citation type="submission" date="2019-09" db="EMBL/GenBank/DDBJ databases">
        <title>Comparative Genomics of Leptospira interrogans Reveals Genome Plasticity - A Common Adaptive Strategy for Survival in Various Hosts.</title>
        <authorList>
            <person name="Ramli S.R."/>
            <person name="Bunk B."/>
            <person name="Goris M."/>
            <person name="Bhuju S."/>
            <person name="Jarek M."/>
            <person name="Sproer C."/>
            <person name="Mustakim S."/>
            <person name="Strommenger B."/>
            <person name="Pessler F."/>
        </authorList>
    </citation>
    <scope>NUCLEOTIDE SEQUENCE</scope>
    <source>
        <strain evidence="2">1489</strain>
        <plasmid evidence="2">p4</plasmid>
    </source>
</reference>
<evidence type="ECO:0000259" key="1">
    <source>
        <dbReference type="PROSITE" id="PS51534"/>
    </source>
</evidence>
<protein>
    <recommendedName>
        <fullName evidence="1">SEFIR domain-containing protein</fullName>
    </recommendedName>
</protein>
<dbReference type="InterPro" id="IPR035897">
    <property type="entry name" value="Toll_tir_struct_dom_sf"/>
</dbReference>
<geneLocation type="plasmid" evidence="2 3">
    <name>p4</name>
</geneLocation>
<dbReference type="InterPro" id="IPR013568">
    <property type="entry name" value="SEFIR_dom"/>
</dbReference>
<dbReference type="EMBL" id="CP043897">
    <property type="protein sequence ID" value="QOI53160.1"/>
    <property type="molecule type" value="Genomic_DNA"/>
</dbReference>
<organism evidence="2 3">
    <name type="scientific">Leptospira interrogans serovar Bataviae</name>
    <dbReference type="NCBI Taxonomy" id="312175"/>
    <lineage>
        <taxon>Bacteria</taxon>
        <taxon>Pseudomonadati</taxon>
        <taxon>Spirochaetota</taxon>
        <taxon>Spirochaetia</taxon>
        <taxon>Leptospirales</taxon>
        <taxon>Leptospiraceae</taxon>
        <taxon>Leptospira</taxon>
    </lineage>
</organism>
<dbReference type="Pfam" id="PF08357">
    <property type="entry name" value="SEFIR"/>
    <property type="match status" value="1"/>
</dbReference>
<dbReference type="Proteomes" id="UP000663255">
    <property type="component" value="Plasmid p4"/>
</dbReference>
<keyword evidence="2" id="KW-0614">Plasmid</keyword>
<gene>
    <name evidence="2" type="ORF">Lepto1489_22590</name>
</gene>
<dbReference type="SUPFAM" id="SSF52200">
    <property type="entry name" value="Toll/Interleukin receptor TIR domain"/>
    <property type="match status" value="1"/>
</dbReference>
<feature type="domain" description="SEFIR" evidence="1">
    <location>
        <begin position="6"/>
        <end position="142"/>
    </location>
</feature>
<proteinExistence type="predicted"/>
<dbReference type="AlphaFoldDB" id="A0AAP9WQA5"/>
<sequence>MTEEPRPKVFISYSWTTPDHQRFVMELATELREKLGIDIILDRWNLKSGHDINYFMEKSIIKEEIKVLIICDKAYCEKADNRKGGVGTETQIITSEIYENVEQEKFVAVVVEKDENGKPYLPKYFKSRLYIDLSDPLNRDEGLKQILHWSFGRDLYPKPELGPVPSFNKQEISLVKTELRSKDYIENIKLGKISSQVYIQEYLDHFLSHFDSIRISKGKKESKEFFNGIGRNIHDWIVLRNEFLKLISHFAKDPTCLDNIQIIHRFFESLIPYLSRPEEINSWSDYDFDNYRFIIHELFLYTIAILLKYERFNEVGYLLNEDYYVKPVEGIRDLKPMKSFTSLSKPIEYLARLDEIERIEHGIYRHANILKERNKNSSVNSSFLIQADCILFIRGNLSKERWIPSVLYFCTHLYNPLEIFSRAKSIDYFQKLKLVLGIQTKIELGEVLEKLTNERQSYLGWGSEGIDFKMLTGFELIETK</sequence>
<evidence type="ECO:0000313" key="3">
    <source>
        <dbReference type="Proteomes" id="UP000663255"/>
    </source>
</evidence>
<dbReference type="PROSITE" id="PS51534">
    <property type="entry name" value="SEFIR"/>
    <property type="match status" value="1"/>
</dbReference>
<dbReference type="RefSeq" id="WP_192505172.1">
    <property type="nucleotide sequence ID" value="NZ_CP043897.1"/>
</dbReference>
<evidence type="ECO:0000313" key="2">
    <source>
        <dbReference type="EMBL" id="QOI53160.1"/>
    </source>
</evidence>
<dbReference type="Gene3D" id="3.40.50.10140">
    <property type="entry name" value="Toll/interleukin-1 receptor homology (TIR) domain"/>
    <property type="match status" value="1"/>
</dbReference>
<name>A0AAP9WQA5_LEPIR</name>